<evidence type="ECO:0000256" key="5">
    <source>
        <dbReference type="ARBA" id="ARBA00066788"/>
    </source>
</evidence>
<dbReference type="FunFam" id="3.40.50.880:FF:000030">
    <property type="entry name" value="Gamma-glutamyl-gamma-aminobutyrate hydrolase PuuD"/>
    <property type="match status" value="1"/>
</dbReference>
<comment type="function">
    <text evidence="3">Involved in the breakdown of putrescine via hydrolysis of the gamma-glutamyl linkage of gamma-glutamyl-gamma-aminobutyrate.</text>
</comment>
<dbReference type="CDD" id="cd01745">
    <property type="entry name" value="GATase1_2"/>
    <property type="match status" value="1"/>
</dbReference>
<dbReference type="Gene3D" id="3.40.50.880">
    <property type="match status" value="1"/>
</dbReference>
<dbReference type="PANTHER" id="PTHR43235">
    <property type="entry name" value="GLUTAMINE AMIDOTRANSFERASE PB2B2.05-RELATED"/>
    <property type="match status" value="1"/>
</dbReference>
<sequence>MCAKPVIGIPSDRRIVEPHPFHMVGEKYISAIVDGARSLPVLLPALGGRLPAGELLTAIDGLFLTGSPSNVEPHHYGGSPSRSGTLHDPARDATTLPLIDAALAAGMPVFAVCRGFQELNVVLGGSLHPFVHEVPGYHVHKENPADPLDVQYAPAHPVKLVEGGLLHALAGRGSVMVNSLHSQGIAQLASDVRIEALADDGLVEAFSVDKYNSFALAVQWHPEWRVTENEFSMAMFSAFGDACRDFAQRHR</sequence>
<keyword evidence="6" id="KW-0378">Hydrolase</keyword>
<comment type="catalytic activity">
    <reaction evidence="2">
        <text>4-(gamma-L-glutamylamino)butanoate + H2O = 4-aminobutanoate + L-glutamate</text>
        <dbReference type="Rhea" id="RHEA:19737"/>
        <dbReference type="ChEBI" id="CHEBI:15377"/>
        <dbReference type="ChEBI" id="CHEBI:29985"/>
        <dbReference type="ChEBI" id="CHEBI:58800"/>
        <dbReference type="ChEBI" id="CHEBI:59888"/>
        <dbReference type="EC" id="3.5.1.94"/>
    </reaction>
</comment>
<dbReference type="PROSITE" id="PS51273">
    <property type="entry name" value="GATASE_TYPE_1"/>
    <property type="match status" value="1"/>
</dbReference>
<organism evidence="6 7">
    <name type="scientific">Woeseia oceani</name>
    <dbReference type="NCBI Taxonomy" id="1548547"/>
    <lineage>
        <taxon>Bacteria</taxon>
        <taxon>Pseudomonadati</taxon>
        <taxon>Pseudomonadota</taxon>
        <taxon>Gammaproteobacteria</taxon>
        <taxon>Woeseiales</taxon>
        <taxon>Woeseiaceae</taxon>
        <taxon>Woeseia</taxon>
    </lineage>
</organism>
<comment type="similarity">
    <text evidence="1">Belongs to the peptidase C26 family.</text>
</comment>
<dbReference type="EC" id="3.5.1.94" evidence="5"/>
<reference evidence="6 7" key="1">
    <citation type="submission" date="2016-06" db="EMBL/GenBank/DDBJ databases">
        <title>Complete genome sequence of a deep-branching marine Gamma Proteobacterium Woeseia oceani type strain XK5.</title>
        <authorList>
            <person name="Mu D."/>
            <person name="Du Z."/>
        </authorList>
    </citation>
    <scope>NUCLEOTIDE SEQUENCE [LARGE SCALE GENOMIC DNA]</scope>
    <source>
        <strain evidence="6 7">XK5</strain>
    </source>
</reference>
<dbReference type="RefSeq" id="WP_068613997.1">
    <property type="nucleotide sequence ID" value="NZ_CP016268.1"/>
</dbReference>
<dbReference type="PANTHER" id="PTHR43235:SF1">
    <property type="entry name" value="GLUTAMINE AMIDOTRANSFERASE PB2B2.05-RELATED"/>
    <property type="match status" value="1"/>
</dbReference>
<dbReference type="KEGG" id="woc:BA177_05655"/>
<dbReference type="OrthoDB" id="9813383at2"/>
<name>A0A193LE54_9GAMM</name>
<protein>
    <recommendedName>
        <fullName evidence="5">gamma-glutamyl-gamma-aminobutyrate hydrolase</fullName>
        <ecNumber evidence="5">3.5.1.94</ecNumber>
    </recommendedName>
</protein>
<dbReference type="InterPro" id="IPR029062">
    <property type="entry name" value="Class_I_gatase-like"/>
</dbReference>
<dbReference type="GO" id="GO:0006598">
    <property type="term" value="P:polyamine catabolic process"/>
    <property type="evidence" value="ECO:0007669"/>
    <property type="project" value="TreeGrafter"/>
</dbReference>
<dbReference type="InterPro" id="IPR011697">
    <property type="entry name" value="Peptidase_C26"/>
</dbReference>
<evidence type="ECO:0000313" key="6">
    <source>
        <dbReference type="EMBL" id="ANO50758.1"/>
    </source>
</evidence>
<evidence type="ECO:0000256" key="1">
    <source>
        <dbReference type="ARBA" id="ARBA00011083"/>
    </source>
</evidence>
<evidence type="ECO:0000256" key="4">
    <source>
        <dbReference type="ARBA" id="ARBA00060634"/>
    </source>
</evidence>
<dbReference type="Pfam" id="PF07722">
    <property type="entry name" value="Peptidase_C26"/>
    <property type="match status" value="1"/>
</dbReference>
<dbReference type="EMBL" id="CP016268">
    <property type="protein sequence ID" value="ANO50758.1"/>
    <property type="molecule type" value="Genomic_DNA"/>
</dbReference>
<dbReference type="Proteomes" id="UP000092695">
    <property type="component" value="Chromosome"/>
</dbReference>
<accession>A0A193LE54</accession>
<dbReference type="InterPro" id="IPR044668">
    <property type="entry name" value="PuuD-like"/>
</dbReference>
<dbReference type="GO" id="GO:0033969">
    <property type="term" value="F:gamma-glutamyl-gamma-aminobutyrate hydrolase activity"/>
    <property type="evidence" value="ECO:0007669"/>
    <property type="project" value="UniProtKB-EC"/>
</dbReference>
<dbReference type="STRING" id="1548547.BA177_05655"/>
<evidence type="ECO:0000256" key="3">
    <source>
        <dbReference type="ARBA" id="ARBA00055068"/>
    </source>
</evidence>
<comment type="pathway">
    <text evidence="4">Amine and polyamine degradation; putrescine degradation; 4-aminobutanoate from putrescine: step 4/4.</text>
</comment>
<evidence type="ECO:0000256" key="2">
    <source>
        <dbReference type="ARBA" id="ARBA00052718"/>
    </source>
</evidence>
<keyword evidence="7" id="KW-1185">Reference proteome</keyword>
<dbReference type="AlphaFoldDB" id="A0A193LE54"/>
<dbReference type="GO" id="GO:0005829">
    <property type="term" value="C:cytosol"/>
    <property type="evidence" value="ECO:0007669"/>
    <property type="project" value="TreeGrafter"/>
</dbReference>
<proteinExistence type="inferred from homology"/>
<gene>
    <name evidence="6" type="ORF">BA177_05655</name>
</gene>
<evidence type="ECO:0000313" key="7">
    <source>
        <dbReference type="Proteomes" id="UP000092695"/>
    </source>
</evidence>
<dbReference type="SUPFAM" id="SSF52317">
    <property type="entry name" value="Class I glutamine amidotransferase-like"/>
    <property type="match status" value="1"/>
</dbReference>